<keyword evidence="3" id="KW-0274">FAD</keyword>
<dbReference type="PANTHER" id="PTHR46028:SF2">
    <property type="entry name" value="KYNURENINE 3-MONOOXYGENASE"/>
    <property type="match status" value="1"/>
</dbReference>
<name>A3IVC3_9CHRO</name>
<keyword evidence="6" id="KW-0503">Monooxygenase</keyword>
<dbReference type="InterPro" id="IPR036188">
    <property type="entry name" value="FAD/NAD-bd_sf"/>
</dbReference>
<dbReference type="SUPFAM" id="SSF51905">
    <property type="entry name" value="FAD/NAD(P)-binding domain"/>
    <property type="match status" value="1"/>
</dbReference>
<dbReference type="PANTHER" id="PTHR46028">
    <property type="entry name" value="KYNURENINE 3-MONOOXYGENASE"/>
    <property type="match status" value="1"/>
</dbReference>
<evidence type="ECO:0000313" key="7">
    <source>
        <dbReference type="Proteomes" id="UP000003781"/>
    </source>
</evidence>
<evidence type="ECO:0000256" key="4">
    <source>
        <dbReference type="ARBA" id="ARBA00023002"/>
    </source>
</evidence>
<dbReference type="Proteomes" id="UP000003781">
    <property type="component" value="Unassembled WGS sequence"/>
</dbReference>
<evidence type="ECO:0000256" key="2">
    <source>
        <dbReference type="ARBA" id="ARBA00022630"/>
    </source>
</evidence>
<comment type="caution">
    <text evidence="6">The sequence shown here is derived from an EMBL/GenBank/DDBJ whole genome shotgun (WGS) entry which is preliminary data.</text>
</comment>
<dbReference type="EMBL" id="AAXW01000041">
    <property type="protein sequence ID" value="EAZ89592.1"/>
    <property type="molecule type" value="Genomic_DNA"/>
</dbReference>
<dbReference type="RefSeq" id="WP_008277333.1">
    <property type="nucleotide sequence ID" value="NZ_AAXW01000041.1"/>
</dbReference>
<sequence>MMSYLDKKNVVIIGGGPTGLGTALMLAKRGWKEIIVIEKRPSADYYEPDKSFNYQIDGRGQKLTDLLNLTDQLADLSVPNTDFYLTLIKSDGTRKVTKLPIVDPERKTAYWLPRASFVKLLSEEIEKKWQDSIRAM</sequence>
<dbReference type="eggNOG" id="COG0654">
    <property type="taxonomic scope" value="Bacteria"/>
</dbReference>
<feature type="domain" description="FAD dependent oxidoreductase" evidence="5">
    <location>
        <begin position="10"/>
        <end position="42"/>
    </location>
</feature>
<protein>
    <submittedName>
        <fullName evidence="6">Monooxygenase, FAD-binding protein</fullName>
    </submittedName>
</protein>
<dbReference type="GO" id="GO:0004502">
    <property type="term" value="F:kynurenine 3-monooxygenase activity"/>
    <property type="evidence" value="ECO:0007669"/>
    <property type="project" value="TreeGrafter"/>
</dbReference>
<dbReference type="GO" id="GO:0070189">
    <property type="term" value="P:kynurenine metabolic process"/>
    <property type="evidence" value="ECO:0007669"/>
    <property type="project" value="TreeGrafter"/>
</dbReference>
<comment type="cofactor">
    <cofactor evidence="1">
        <name>FAD</name>
        <dbReference type="ChEBI" id="CHEBI:57692"/>
    </cofactor>
</comment>
<dbReference type="Pfam" id="PF01266">
    <property type="entry name" value="DAO"/>
    <property type="match status" value="1"/>
</dbReference>
<dbReference type="AlphaFoldDB" id="A3IVC3"/>
<evidence type="ECO:0000259" key="5">
    <source>
        <dbReference type="Pfam" id="PF01266"/>
    </source>
</evidence>
<reference evidence="6 7" key="1">
    <citation type="submission" date="2007-03" db="EMBL/GenBank/DDBJ databases">
        <authorList>
            <person name="Stal L."/>
            <person name="Ferriera S."/>
            <person name="Johnson J."/>
            <person name="Kravitz S."/>
            <person name="Beeson K."/>
            <person name="Sutton G."/>
            <person name="Rogers Y.-H."/>
            <person name="Friedman R."/>
            <person name="Frazier M."/>
            <person name="Venter J.C."/>
        </authorList>
    </citation>
    <scope>NUCLEOTIDE SEQUENCE [LARGE SCALE GENOMIC DNA]</scope>
    <source>
        <strain evidence="6 7">CCY0110</strain>
    </source>
</reference>
<proteinExistence type="predicted"/>
<organism evidence="6 7">
    <name type="scientific">Crocosphaera chwakensis CCY0110</name>
    <dbReference type="NCBI Taxonomy" id="391612"/>
    <lineage>
        <taxon>Bacteria</taxon>
        <taxon>Bacillati</taxon>
        <taxon>Cyanobacteriota</taxon>
        <taxon>Cyanophyceae</taxon>
        <taxon>Oscillatoriophycideae</taxon>
        <taxon>Chroococcales</taxon>
        <taxon>Aphanothecaceae</taxon>
        <taxon>Crocosphaera</taxon>
        <taxon>Crocosphaera chwakensis</taxon>
    </lineage>
</organism>
<evidence type="ECO:0000256" key="3">
    <source>
        <dbReference type="ARBA" id="ARBA00022827"/>
    </source>
</evidence>
<dbReference type="InterPro" id="IPR006076">
    <property type="entry name" value="FAD-dep_OxRdtase"/>
</dbReference>
<keyword evidence="4" id="KW-0560">Oxidoreductase</keyword>
<keyword evidence="2" id="KW-0285">Flavoprotein</keyword>
<evidence type="ECO:0000256" key="1">
    <source>
        <dbReference type="ARBA" id="ARBA00001974"/>
    </source>
</evidence>
<dbReference type="Gene3D" id="3.50.50.60">
    <property type="entry name" value="FAD/NAD(P)-binding domain"/>
    <property type="match status" value="1"/>
</dbReference>
<gene>
    <name evidence="6" type="ORF">CY0110_08496</name>
</gene>
<evidence type="ECO:0000313" key="6">
    <source>
        <dbReference type="EMBL" id="EAZ89592.1"/>
    </source>
</evidence>
<accession>A3IVC3</accession>
<keyword evidence="7" id="KW-1185">Reference proteome</keyword>